<feature type="transmembrane region" description="Helical" evidence="1">
    <location>
        <begin position="114"/>
        <end position="131"/>
    </location>
</feature>
<gene>
    <name evidence="2" type="ORF">PV02_05950</name>
</gene>
<feature type="transmembrane region" description="Helical" evidence="1">
    <location>
        <begin position="88"/>
        <end position="107"/>
    </location>
</feature>
<dbReference type="EMBL" id="JTEO01000004">
    <property type="protein sequence ID" value="MCQ6962664.1"/>
    <property type="molecule type" value="Genomic_DNA"/>
</dbReference>
<feature type="transmembrane region" description="Helical" evidence="1">
    <location>
        <begin position="164"/>
        <end position="192"/>
    </location>
</feature>
<evidence type="ECO:0000256" key="1">
    <source>
        <dbReference type="SAM" id="Phobius"/>
    </source>
</evidence>
<comment type="caution">
    <text evidence="2">The sequence shown here is derived from an EMBL/GenBank/DDBJ whole genome shotgun (WGS) entry which is preliminary data.</text>
</comment>
<evidence type="ECO:0000313" key="3">
    <source>
        <dbReference type="Proteomes" id="UP001206983"/>
    </source>
</evidence>
<feature type="transmembrane region" description="Helical" evidence="1">
    <location>
        <begin position="16"/>
        <end position="37"/>
    </location>
</feature>
<keyword evidence="1" id="KW-0812">Transmembrane</keyword>
<reference evidence="2 3" key="1">
    <citation type="journal article" date="2011" name="Appl. Environ. Microbiol.">
        <title>Methanogenic archaea isolated from Taiwan's Chelungpu fault.</title>
        <authorList>
            <person name="Wu S.Y."/>
            <person name="Lai M.C."/>
        </authorList>
    </citation>
    <scope>NUCLEOTIDE SEQUENCE [LARGE SCALE GENOMIC DNA]</scope>
    <source>
        <strain evidence="2 3">St545Mb</strain>
    </source>
</reference>
<organism evidence="2 3">
    <name type="scientific">Methanolobus chelungpuianus</name>
    <dbReference type="NCBI Taxonomy" id="502115"/>
    <lineage>
        <taxon>Archaea</taxon>
        <taxon>Methanobacteriati</taxon>
        <taxon>Methanobacteriota</taxon>
        <taxon>Stenosarchaea group</taxon>
        <taxon>Methanomicrobia</taxon>
        <taxon>Methanosarcinales</taxon>
        <taxon>Methanosarcinaceae</taxon>
        <taxon>Methanolobus</taxon>
    </lineage>
</organism>
<keyword evidence="1" id="KW-1133">Transmembrane helix</keyword>
<proteinExistence type="predicted"/>
<protein>
    <submittedName>
        <fullName evidence="2">Uncharacterized protein</fullName>
    </submittedName>
</protein>
<keyword evidence="1" id="KW-0472">Membrane</keyword>
<dbReference type="Proteomes" id="UP001206983">
    <property type="component" value="Unassembled WGS sequence"/>
</dbReference>
<keyword evidence="3" id="KW-1185">Reference proteome</keyword>
<feature type="transmembrane region" description="Helical" evidence="1">
    <location>
        <begin position="49"/>
        <end position="68"/>
    </location>
</feature>
<dbReference type="AlphaFoldDB" id="A0AAE3HAQ9"/>
<feature type="transmembrane region" description="Helical" evidence="1">
    <location>
        <begin position="212"/>
        <end position="229"/>
    </location>
</feature>
<sequence length="271" mass="30567">MLPNGVKLWPKANIKFTYLIFGIVLTYFSSYLPDLAGVVGIEGTRISSIVAFGSLNGMLFGPFWGALVSGTGMFMHELNTPGYISKNAFKMLSPFFIMLCSVVSGMIMQRQQRVVVSIYGALLLLWLSQGVGREAYYYPWFHLVALMAFLVIGRYLTQSVHSKIYLFIYLFFAALLGVLSDHLAGSIAYSYIYAIPASAYSSVLMLYPIERTMLAMAAAFTAFFFLSIYKDIVLCSENLEDDVDRLRSKDLEEYLYCDVVRIIENEEQKGR</sequence>
<accession>A0AAE3HAQ9</accession>
<name>A0AAE3HAQ9_9EURY</name>
<evidence type="ECO:0000313" key="2">
    <source>
        <dbReference type="EMBL" id="MCQ6962664.1"/>
    </source>
</evidence>
<dbReference type="RefSeq" id="WP_256622473.1">
    <property type="nucleotide sequence ID" value="NZ_JTEO01000004.1"/>
</dbReference>
<feature type="transmembrane region" description="Helical" evidence="1">
    <location>
        <begin position="137"/>
        <end position="157"/>
    </location>
</feature>